<dbReference type="EMBL" id="JABMIG020000304">
    <property type="protein sequence ID" value="KAL3781862.1"/>
    <property type="molecule type" value="Genomic_DNA"/>
</dbReference>
<accession>A0ABD3P263</accession>
<sequence>MLCNNLIDPLALTEKEGFVNKSNGKFQFFHDRIQEVLYSMIPEEQSMSTLGYASRISDSVEMGLDIMKKLGEELPRSFSDNCTEDRIKTTHTMLDEISVTKLLNYRMMTDKKKMMAMKFLCRLASVTHQVHPNLLPVVTLKMVELTIAHGMSSMSPIGFAYLGSLVAKLGNIKGGYKCASLAKSLVDKMNLKEVAGEVYWVSIKILCYIEPLPVANENQIDCEALALGAGDVTWACYSRLMYANGIFWSGSQLSVSADVYFRGRRFLMSQGHVTTENYLLLLQRSLLILIGADEGEFITDTN</sequence>
<dbReference type="PANTHER" id="PTHR43642:SF1">
    <property type="entry name" value="HYBRID SIGNAL TRANSDUCTION HISTIDINE KINASE G"/>
    <property type="match status" value="1"/>
</dbReference>
<reference evidence="1 2" key="1">
    <citation type="journal article" date="2020" name="G3 (Bethesda)">
        <title>Improved Reference Genome for Cyclotella cryptica CCMP332, a Model for Cell Wall Morphogenesis, Salinity Adaptation, and Lipid Production in Diatoms (Bacillariophyta).</title>
        <authorList>
            <person name="Roberts W.R."/>
            <person name="Downey K.M."/>
            <person name="Ruck E.C."/>
            <person name="Traller J.C."/>
            <person name="Alverson A.J."/>
        </authorList>
    </citation>
    <scope>NUCLEOTIDE SEQUENCE [LARGE SCALE GENOMIC DNA]</scope>
    <source>
        <strain evidence="1 2">CCMP332</strain>
    </source>
</reference>
<protein>
    <submittedName>
        <fullName evidence="1">Uncharacterized protein</fullName>
    </submittedName>
</protein>
<keyword evidence="2" id="KW-1185">Reference proteome</keyword>
<dbReference type="AlphaFoldDB" id="A0ABD3P263"/>
<dbReference type="PANTHER" id="PTHR43642">
    <property type="entry name" value="HYBRID SIGNAL TRANSDUCTION HISTIDINE KINASE G"/>
    <property type="match status" value="1"/>
</dbReference>
<comment type="caution">
    <text evidence="1">The sequence shown here is derived from an EMBL/GenBank/DDBJ whole genome shotgun (WGS) entry which is preliminary data.</text>
</comment>
<dbReference type="InterPro" id="IPR053159">
    <property type="entry name" value="Hybrid_Histidine_Kinase"/>
</dbReference>
<evidence type="ECO:0000313" key="2">
    <source>
        <dbReference type="Proteomes" id="UP001516023"/>
    </source>
</evidence>
<name>A0ABD3P263_9STRA</name>
<evidence type="ECO:0000313" key="1">
    <source>
        <dbReference type="EMBL" id="KAL3781862.1"/>
    </source>
</evidence>
<dbReference type="Proteomes" id="UP001516023">
    <property type="component" value="Unassembled WGS sequence"/>
</dbReference>
<proteinExistence type="predicted"/>
<gene>
    <name evidence="1" type="ORF">HJC23_005402</name>
</gene>
<organism evidence="1 2">
    <name type="scientific">Cyclotella cryptica</name>
    <dbReference type="NCBI Taxonomy" id="29204"/>
    <lineage>
        <taxon>Eukaryota</taxon>
        <taxon>Sar</taxon>
        <taxon>Stramenopiles</taxon>
        <taxon>Ochrophyta</taxon>
        <taxon>Bacillariophyta</taxon>
        <taxon>Coscinodiscophyceae</taxon>
        <taxon>Thalassiosirophycidae</taxon>
        <taxon>Stephanodiscales</taxon>
        <taxon>Stephanodiscaceae</taxon>
        <taxon>Cyclotella</taxon>
    </lineage>
</organism>